<comment type="caution">
    <text evidence="2">The sequence shown here is derived from an EMBL/GenBank/DDBJ whole genome shotgun (WGS) entry which is preliminary data.</text>
</comment>
<evidence type="ECO:0000259" key="1">
    <source>
        <dbReference type="Pfam" id="PF07727"/>
    </source>
</evidence>
<dbReference type="Pfam" id="PF07727">
    <property type="entry name" value="RVT_2"/>
    <property type="match status" value="2"/>
</dbReference>
<reference evidence="2" key="1">
    <citation type="submission" date="2023-07" db="EMBL/GenBank/DDBJ databases">
        <title>A chromosome-level genome assembly of Lolium multiflorum.</title>
        <authorList>
            <person name="Chen Y."/>
            <person name="Copetti D."/>
            <person name="Kolliker R."/>
            <person name="Studer B."/>
        </authorList>
    </citation>
    <scope>NUCLEOTIDE SEQUENCE</scope>
    <source>
        <strain evidence="2">02402/16</strain>
        <tissue evidence="2">Leaf</tissue>
    </source>
</reference>
<feature type="domain" description="Reverse transcriptase Ty1/copia-type" evidence="1">
    <location>
        <begin position="128"/>
        <end position="220"/>
    </location>
</feature>
<protein>
    <recommendedName>
        <fullName evidence="1">Reverse transcriptase Ty1/copia-type domain-containing protein</fullName>
    </recommendedName>
</protein>
<dbReference type="Pfam" id="PF04827">
    <property type="entry name" value="Plant_tran"/>
    <property type="match status" value="1"/>
</dbReference>
<proteinExistence type="predicted"/>
<gene>
    <name evidence="2" type="ORF">QYE76_045107</name>
</gene>
<feature type="domain" description="Reverse transcriptase Ty1/copia-type" evidence="1">
    <location>
        <begin position="11"/>
        <end position="124"/>
    </location>
</feature>
<dbReference type="CDD" id="cd09272">
    <property type="entry name" value="RNase_HI_RT_Ty1"/>
    <property type="match status" value="1"/>
</dbReference>
<dbReference type="AlphaFoldDB" id="A0AAD8WXQ8"/>
<keyword evidence="3" id="KW-1185">Reference proteome</keyword>
<accession>A0AAD8WXQ8</accession>
<dbReference type="PANTHER" id="PTHR11439">
    <property type="entry name" value="GAG-POL-RELATED RETROTRANSPOSON"/>
    <property type="match status" value="1"/>
</dbReference>
<dbReference type="Proteomes" id="UP001231189">
    <property type="component" value="Unassembled WGS sequence"/>
</dbReference>
<organism evidence="2 3">
    <name type="scientific">Lolium multiflorum</name>
    <name type="common">Italian ryegrass</name>
    <name type="synonym">Lolium perenne subsp. multiflorum</name>
    <dbReference type="NCBI Taxonomy" id="4521"/>
    <lineage>
        <taxon>Eukaryota</taxon>
        <taxon>Viridiplantae</taxon>
        <taxon>Streptophyta</taxon>
        <taxon>Embryophyta</taxon>
        <taxon>Tracheophyta</taxon>
        <taxon>Spermatophyta</taxon>
        <taxon>Magnoliopsida</taxon>
        <taxon>Liliopsida</taxon>
        <taxon>Poales</taxon>
        <taxon>Poaceae</taxon>
        <taxon>BOP clade</taxon>
        <taxon>Pooideae</taxon>
        <taxon>Poodae</taxon>
        <taxon>Poeae</taxon>
        <taxon>Poeae Chloroplast Group 2 (Poeae type)</taxon>
        <taxon>Loliodinae</taxon>
        <taxon>Loliinae</taxon>
        <taxon>Lolium</taxon>
    </lineage>
</organism>
<name>A0AAD8WXQ8_LOLMU</name>
<evidence type="ECO:0000313" key="2">
    <source>
        <dbReference type="EMBL" id="KAK1684259.1"/>
    </source>
</evidence>
<dbReference type="InterPro" id="IPR013103">
    <property type="entry name" value="RVT_2"/>
</dbReference>
<sequence>MIEELNALERNKTWELVHLPAGKRAVGCKWIYTVKQNPEGKIERYKARLVARGYSQTYGIDYDETFAPVAKMNTVRILISCATNFGWPLHQLDVKNAFLHGDLKEEVYMDIPPGFSTPRTSGKCNGDHTVFYRHSNSKITILAVYVDDIIITGDDEVEISRLKDSLRKEFEVKDLGQLKYFLGIEIARSPKGIVLSQRKYVLDLLSDTGMLGCRVASTPIDQNHKLCAESGEPVNKEKYQKLVGRLIYLCHTRPDISYAVSVVSRYMHDPRSGHLDAVNQILRYLKGSPGKGLWFKRNGHLNVDGYCDADWASCLDDRRSTSGYCVFVGGNLVSWRSKKQPVVSKSTAEAEYRAMSQGLSEMLWVRNLLSELKLLRKGPLNLWCDNKSAINIANNHVQHDRTKHVEIDRFFIKEKLDDDGIYPKWATFVKTISSPVLPKEVEFVKEQEGCRKDVERAFGVLQQRFDVVRFPALTWSKDQMWEVMNCCVCLHNMIIENERKYPVPLSEQAAPYDREGPLAQPNHQVPASWAAFIAMRQEIRDSTMHQQLQDDLVEHIWTLRGNTN</sequence>
<dbReference type="InterPro" id="IPR043502">
    <property type="entry name" value="DNA/RNA_pol_sf"/>
</dbReference>
<dbReference type="EMBL" id="JAUUTY010000002">
    <property type="protein sequence ID" value="KAK1684259.1"/>
    <property type="molecule type" value="Genomic_DNA"/>
</dbReference>
<evidence type="ECO:0000313" key="3">
    <source>
        <dbReference type="Proteomes" id="UP001231189"/>
    </source>
</evidence>
<dbReference type="SUPFAM" id="SSF56672">
    <property type="entry name" value="DNA/RNA polymerases"/>
    <property type="match status" value="1"/>
</dbReference>
<dbReference type="PANTHER" id="PTHR11439:SF467">
    <property type="entry name" value="INTEGRASE CATALYTIC DOMAIN-CONTAINING PROTEIN"/>
    <property type="match status" value="1"/>
</dbReference>
<dbReference type="InterPro" id="IPR006912">
    <property type="entry name" value="Harbinger_derived_prot"/>
</dbReference>